<reference evidence="1 2" key="1">
    <citation type="submission" date="2019-09" db="EMBL/GenBank/DDBJ databases">
        <title>A chromosome-level genome assembly of the Chinese tupelo Nyssa sinensis.</title>
        <authorList>
            <person name="Yang X."/>
            <person name="Kang M."/>
            <person name="Yang Y."/>
            <person name="Xiong H."/>
            <person name="Wang M."/>
            <person name="Zhang Z."/>
            <person name="Wang Z."/>
            <person name="Wu H."/>
            <person name="Ma T."/>
            <person name="Liu J."/>
            <person name="Xi Z."/>
        </authorList>
    </citation>
    <scope>NUCLEOTIDE SEQUENCE [LARGE SCALE GENOMIC DNA]</scope>
    <source>
        <strain evidence="1">J267</strain>
        <tissue evidence="1">Leaf</tissue>
    </source>
</reference>
<accession>A0A5J5C3X4</accession>
<evidence type="ECO:0000313" key="1">
    <source>
        <dbReference type="EMBL" id="KAA8548301.1"/>
    </source>
</evidence>
<organism evidence="1 2">
    <name type="scientific">Nyssa sinensis</name>
    <dbReference type="NCBI Taxonomy" id="561372"/>
    <lineage>
        <taxon>Eukaryota</taxon>
        <taxon>Viridiplantae</taxon>
        <taxon>Streptophyta</taxon>
        <taxon>Embryophyta</taxon>
        <taxon>Tracheophyta</taxon>
        <taxon>Spermatophyta</taxon>
        <taxon>Magnoliopsida</taxon>
        <taxon>eudicotyledons</taxon>
        <taxon>Gunneridae</taxon>
        <taxon>Pentapetalae</taxon>
        <taxon>asterids</taxon>
        <taxon>Cornales</taxon>
        <taxon>Nyssaceae</taxon>
        <taxon>Nyssa</taxon>
    </lineage>
</organism>
<keyword evidence="2" id="KW-1185">Reference proteome</keyword>
<proteinExistence type="predicted"/>
<dbReference type="EMBL" id="CM018032">
    <property type="protein sequence ID" value="KAA8548301.1"/>
    <property type="molecule type" value="Genomic_DNA"/>
</dbReference>
<dbReference type="AlphaFoldDB" id="A0A5J5C3X4"/>
<name>A0A5J5C3X4_9ASTE</name>
<sequence>MEWRSRNDCGDDSGELQRGRCNWSYFPARREAQQSGSGTTFRDDEFGWKIWQKARSVKQQWCVNGCKGDGQRDVCDDGACSVLISVTMEHALFWNGVQCMAEISDFRR</sequence>
<gene>
    <name evidence="1" type="ORF">F0562_004730</name>
</gene>
<protein>
    <submittedName>
        <fullName evidence="1">Uncharacterized protein</fullName>
    </submittedName>
</protein>
<dbReference type="Proteomes" id="UP000325577">
    <property type="component" value="Linkage Group LG1"/>
</dbReference>
<evidence type="ECO:0000313" key="2">
    <source>
        <dbReference type="Proteomes" id="UP000325577"/>
    </source>
</evidence>